<dbReference type="EMBL" id="BBVC01000019">
    <property type="protein sequence ID" value="GAO97824.1"/>
    <property type="molecule type" value="Genomic_DNA"/>
</dbReference>
<dbReference type="InterPro" id="IPR001650">
    <property type="entry name" value="Helicase_C-like"/>
</dbReference>
<dbReference type="SUPFAM" id="SSF52540">
    <property type="entry name" value="P-loop containing nucleoside triphosphate hydrolases"/>
    <property type="match status" value="4"/>
</dbReference>
<sequence length="1159" mass="130774">MQMLIPILSVIPGRQTLYGVTDSFDAFVLAALAEQNPGRPVLHVCRHEARLSLLSQELEFLAPGVEVLVFPAWDCLPYDRISPKKDIVGKRVETLVRLLQPQTAPRILLVSAASFFQRVSPRRLYQGVSLTIRKGEKITQKTLEDYFLSHGFNSVMTVREPSEFSFRGGIVDFFPAAHALPYRLDLFGEEVDELKTFDPLTQLSQTPVDEVSLAPANEVLIHEGTIIHFRQSYRQYFGTAGDQDPLYQAISAGRSYPGVEHWLPLFYDSLETLLDYLHNPLVCFDQRALDAAKTRLEQVQEYYDARTKFKEAEKGKSGLPYHPLPSQLLYPSMTEMDQKLESMTVFHFSPFAPPSGQEIDLTARAIPDFSASRHRQEINLFDHLQERILAAQQKQKKVVLACFSSGSGDRFSKVLKERDLTARWLAHFSDIRDLLCHQVGLIQLPLEYGFETPVLLLMTEQDILGERQTRPAKRQRRSDLFIGEVSSLNEGDYVVHQEHGIGQFKGLLTLTVGEIPHDCVVLMYEGGDKLFVPVENLDILSRYGGESSFVTLDKLGSSAWQNRKAKIKKRLLEIAQHLIALAAERQVRVAEIFHRNESLYQEFSARFPYNETEDQARVIEETLDDLAIGKPMDRLVCGDVGFGKTEVAMRAAFVVASAGKQVALIVPTTLLCRQHFRNFQERFQGLGLHIAQLSRLVSAKDAKHIKEDISKGAVDIVVGTHSLLSASLHFKNLGLVIVDEEQHFGVKQKERLKELQKDVHLLTLSATPIPRTLQMALSGVRDLSLITTPPIDRLAVRTFVMPFDAVVVREAILREIYRGGQVFYVSPRIEDLEELTERLKSLVPEARTVIAHGQQSATVLEKVMNDFYDKKYEILLSTNIIESGLDMPSVNTMIIHRADLFGLAQLYQLRGRVGRAKVRGYAYLILPEHNVISATAQKRLEVMQTLDTLGAGFQLASHDMDIRGAGNLLGEEQSGHIREVGVELYQQMLEEAIHEVQQGHENPAPVSWSPQLNLGLPVMIPETYVPDLAVRLHLYRRLSTVETEEEIHSLERELMDRFGTLPDEVGNLLKILALKQLCRKAGIEKLDAGEKGCVLSFSNQSFSNPLALVAYINQHQGTIRFRPDQKLVFLKVWKTPSLKVEGVKKILQELISLADSREI</sequence>
<dbReference type="NCBIfam" id="TIGR00580">
    <property type="entry name" value="mfd"/>
    <property type="match status" value="1"/>
</dbReference>
<dbReference type="GO" id="GO:0005524">
    <property type="term" value="F:ATP binding"/>
    <property type="evidence" value="ECO:0007669"/>
    <property type="project" value="UniProtKB-UniRule"/>
</dbReference>
<reference evidence="12 13" key="1">
    <citation type="submission" date="2015-03" db="EMBL/GenBank/DDBJ databases">
        <title>Caedibacter varicaedens, whole genome shotgun sequence.</title>
        <authorList>
            <person name="Suzuki H."/>
            <person name="Dapper A.L."/>
            <person name="Gibson A.K."/>
            <person name="Jackson C."/>
            <person name="Lee H."/>
            <person name="Pejaver V.R."/>
            <person name="Doak T."/>
            <person name="Lynch M."/>
        </authorList>
    </citation>
    <scope>NUCLEOTIDE SEQUENCE [LARGE SCALE GENOMIC DNA]</scope>
</reference>
<dbReference type="SUPFAM" id="SSF143517">
    <property type="entry name" value="TRCF domain-like"/>
    <property type="match status" value="1"/>
</dbReference>
<dbReference type="AlphaFoldDB" id="A0A0K8MD48"/>
<dbReference type="GO" id="GO:0016787">
    <property type="term" value="F:hydrolase activity"/>
    <property type="evidence" value="ECO:0007669"/>
    <property type="project" value="UniProtKB-KW"/>
</dbReference>
<dbReference type="PANTHER" id="PTHR47964:SF1">
    <property type="entry name" value="ATP-DEPENDENT DNA HELICASE HOMOLOG RECG, CHLOROPLASTIC"/>
    <property type="match status" value="1"/>
</dbReference>
<evidence type="ECO:0000256" key="6">
    <source>
        <dbReference type="ARBA" id="ARBA00022840"/>
    </source>
</evidence>
<evidence type="ECO:0000256" key="5">
    <source>
        <dbReference type="ARBA" id="ARBA00022806"/>
    </source>
</evidence>
<dbReference type="SMART" id="SM00982">
    <property type="entry name" value="TRCF"/>
    <property type="match status" value="1"/>
</dbReference>
<organism evidence="12 13">
    <name type="scientific">Caedimonas varicaedens</name>
    <dbReference type="NCBI Taxonomy" id="1629334"/>
    <lineage>
        <taxon>Bacteria</taxon>
        <taxon>Pseudomonadati</taxon>
        <taxon>Pseudomonadota</taxon>
        <taxon>Alphaproteobacteria</taxon>
        <taxon>Holosporales</taxon>
        <taxon>Caedimonadaceae</taxon>
        <taxon>Caedimonas</taxon>
    </lineage>
</organism>
<evidence type="ECO:0000256" key="1">
    <source>
        <dbReference type="ARBA" id="ARBA00022490"/>
    </source>
</evidence>
<keyword evidence="2 9" id="KW-0547">Nucleotide-binding</keyword>
<dbReference type="Pfam" id="PF00270">
    <property type="entry name" value="DEAD"/>
    <property type="match status" value="1"/>
</dbReference>
<dbReference type="PROSITE" id="PS51194">
    <property type="entry name" value="HELICASE_CTER"/>
    <property type="match status" value="1"/>
</dbReference>
<evidence type="ECO:0000313" key="12">
    <source>
        <dbReference type="EMBL" id="GAO97824.1"/>
    </source>
</evidence>
<dbReference type="Gene3D" id="3.30.2060.10">
    <property type="entry name" value="Penicillin-binding protein 1b domain"/>
    <property type="match status" value="1"/>
</dbReference>
<name>A0A0K8MD48_9PROT</name>
<dbReference type="OrthoDB" id="9804325at2"/>
<evidence type="ECO:0000259" key="10">
    <source>
        <dbReference type="PROSITE" id="PS51192"/>
    </source>
</evidence>
<keyword evidence="13" id="KW-1185">Reference proteome</keyword>
<keyword evidence="3 9" id="KW-0227">DNA damage</keyword>
<comment type="similarity">
    <text evidence="9">In the N-terminal section; belongs to the UvrB family.</text>
</comment>
<dbReference type="InterPro" id="IPR047112">
    <property type="entry name" value="RecG/Mfd"/>
</dbReference>
<dbReference type="GO" id="GO:0000716">
    <property type="term" value="P:transcription-coupled nucleotide-excision repair, DNA damage recognition"/>
    <property type="evidence" value="ECO:0007669"/>
    <property type="project" value="UniProtKB-UniRule"/>
</dbReference>
<dbReference type="InterPro" id="IPR011545">
    <property type="entry name" value="DEAD/DEAH_box_helicase_dom"/>
</dbReference>
<accession>A0A0K8MD48</accession>
<keyword evidence="5" id="KW-0347">Helicase</keyword>
<comment type="subcellular location">
    <subcellularLocation>
        <location evidence="9">Cytoplasm</location>
    </subcellularLocation>
</comment>
<feature type="domain" description="Helicase ATP-binding" evidence="10">
    <location>
        <begin position="625"/>
        <end position="786"/>
    </location>
</feature>
<dbReference type="Gene3D" id="3.40.50.300">
    <property type="entry name" value="P-loop containing nucleotide triphosphate hydrolases"/>
    <property type="match status" value="2"/>
</dbReference>
<keyword evidence="8 9" id="KW-0234">DNA repair</keyword>
<dbReference type="GO" id="GO:0003678">
    <property type="term" value="F:DNA helicase activity"/>
    <property type="evidence" value="ECO:0007669"/>
    <property type="project" value="TreeGrafter"/>
</dbReference>
<gene>
    <name evidence="9 12" type="primary">mfd</name>
    <name evidence="12" type="ORF">Cva_00464</name>
</gene>
<evidence type="ECO:0000256" key="8">
    <source>
        <dbReference type="ARBA" id="ARBA00023204"/>
    </source>
</evidence>
<dbReference type="InterPro" id="IPR014001">
    <property type="entry name" value="Helicase_ATP-bd"/>
</dbReference>
<dbReference type="Pfam" id="PF03461">
    <property type="entry name" value="TRCF"/>
    <property type="match status" value="1"/>
</dbReference>
<keyword evidence="6 9" id="KW-0067">ATP-binding</keyword>
<dbReference type="InterPro" id="IPR037235">
    <property type="entry name" value="TRCF-like_C_D7"/>
</dbReference>
<protein>
    <recommendedName>
        <fullName evidence="9">Transcription-repair-coupling factor</fullName>
        <shortName evidence="9">TRCF</shortName>
        <ecNumber evidence="9">3.6.4.-</ecNumber>
    </recommendedName>
</protein>
<dbReference type="InterPro" id="IPR041471">
    <property type="entry name" value="UvrB_inter"/>
</dbReference>
<dbReference type="SMART" id="SM00487">
    <property type="entry name" value="DEXDc"/>
    <property type="match status" value="1"/>
</dbReference>
<dbReference type="InterPro" id="IPR004576">
    <property type="entry name" value="Mfd"/>
</dbReference>
<dbReference type="Gene3D" id="3.90.1150.50">
    <property type="entry name" value="Transcription-repair-coupling factor, D7 domain"/>
    <property type="match status" value="1"/>
</dbReference>
<comment type="function">
    <text evidence="9">Couples transcription and DNA repair by recognizing RNA polymerase (RNAP) stalled at DNA lesions. Mediates ATP-dependent release of RNAP and its truncated transcript from the DNA, and recruitment of nucleotide excision repair machinery to the damaged site.</text>
</comment>
<dbReference type="HAMAP" id="MF_00969">
    <property type="entry name" value="TRCF"/>
    <property type="match status" value="1"/>
</dbReference>
<dbReference type="InterPro" id="IPR027417">
    <property type="entry name" value="P-loop_NTPase"/>
</dbReference>
<dbReference type="InterPro" id="IPR036101">
    <property type="entry name" value="CarD-like/TRCF_RID_sf"/>
</dbReference>
<keyword evidence="7 9" id="KW-0238">DNA-binding</keyword>
<dbReference type="Pfam" id="PF02559">
    <property type="entry name" value="CarD_TRCF_RID"/>
    <property type="match status" value="1"/>
</dbReference>
<comment type="caution">
    <text evidence="12">The sequence shown here is derived from an EMBL/GenBank/DDBJ whole genome shotgun (WGS) entry which is preliminary data.</text>
</comment>
<dbReference type="PANTHER" id="PTHR47964">
    <property type="entry name" value="ATP-DEPENDENT DNA HELICASE HOMOLOG RECG, CHLOROPLASTIC"/>
    <property type="match status" value="1"/>
</dbReference>
<dbReference type="SUPFAM" id="SSF141259">
    <property type="entry name" value="CarD-like"/>
    <property type="match status" value="1"/>
</dbReference>
<dbReference type="Pfam" id="PF17757">
    <property type="entry name" value="UvrB_inter"/>
    <property type="match status" value="1"/>
</dbReference>
<dbReference type="PROSITE" id="PS51192">
    <property type="entry name" value="HELICASE_ATP_BIND_1"/>
    <property type="match status" value="1"/>
</dbReference>
<evidence type="ECO:0000259" key="11">
    <source>
        <dbReference type="PROSITE" id="PS51194"/>
    </source>
</evidence>
<proteinExistence type="inferred from homology"/>
<dbReference type="EC" id="3.6.4.-" evidence="9"/>
<keyword evidence="1 9" id="KW-0963">Cytoplasm</keyword>
<dbReference type="GO" id="GO:0006355">
    <property type="term" value="P:regulation of DNA-templated transcription"/>
    <property type="evidence" value="ECO:0007669"/>
    <property type="project" value="UniProtKB-UniRule"/>
</dbReference>
<dbReference type="SMART" id="SM01058">
    <property type="entry name" value="CarD_TRCF"/>
    <property type="match status" value="1"/>
</dbReference>
<evidence type="ECO:0000256" key="7">
    <source>
        <dbReference type="ARBA" id="ARBA00023125"/>
    </source>
</evidence>
<dbReference type="Pfam" id="PF00271">
    <property type="entry name" value="Helicase_C"/>
    <property type="match status" value="1"/>
</dbReference>
<evidence type="ECO:0000256" key="4">
    <source>
        <dbReference type="ARBA" id="ARBA00022801"/>
    </source>
</evidence>
<dbReference type="Gene3D" id="2.40.10.170">
    <property type="match status" value="1"/>
</dbReference>
<evidence type="ECO:0000256" key="2">
    <source>
        <dbReference type="ARBA" id="ARBA00022741"/>
    </source>
</evidence>
<dbReference type="InterPro" id="IPR005118">
    <property type="entry name" value="TRCF_C"/>
</dbReference>
<dbReference type="STRING" id="1629334.Cva_00464"/>
<comment type="similarity">
    <text evidence="9">In the C-terminal section; belongs to the helicase family. RecG subfamily.</text>
</comment>
<evidence type="ECO:0000313" key="13">
    <source>
        <dbReference type="Proteomes" id="UP000036771"/>
    </source>
</evidence>
<dbReference type="Proteomes" id="UP000036771">
    <property type="component" value="Unassembled WGS sequence"/>
</dbReference>
<keyword evidence="4 9" id="KW-0378">Hydrolase</keyword>
<evidence type="ECO:0000256" key="9">
    <source>
        <dbReference type="HAMAP-Rule" id="MF_00969"/>
    </source>
</evidence>
<dbReference type="GO" id="GO:0003684">
    <property type="term" value="F:damaged DNA binding"/>
    <property type="evidence" value="ECO:0007669"/>
    <property type="project" value="InterPro"/>
</dbReference>
<dbReference type="CDD" id="cd17991">
    <property type="entry name" value="DEXHc_TRCF"/>
    <property type="match status" value="1"/>
</dbReference>
<dbReference type="Gene3D" id="3.40.50.11180">
    <property type="match status" value="1"/>
</dbReference>
<dbReference type="GO" id="GO:0005737">
    <property type="term" value="C:cytoplasm"/>
    <property type="evidence" value="ECO:0007669"/>
    <property type="project" value="UniProtKB-SubCell"/>
</dbReference>
<dbReference type="InterPro" id="IPR003711">
    <property type="entry name" value="CarD-like/TRCF_RID"/>
</dbReference>
<feature type="domain" description="Helicase C-terminal" evidence="11">
    <location>
        <begin position="808"/>
        <end position="961"/>
    </location>
</feature>
<evidence type="ECO:0000256" key="3">
    <source>
        <dbReference type="ARBA" id="ARBA00022763"/>
    </source>
</evidence>
<dbReference type="SMART" id="SM00490">
    <property type="entry name" value="HELICc"/>
    <property type="match status" value="1"/>
</dbReference>